<keyword evidence="1" id="KW-1133">Transmembrane helix</keyword>
<keyword evidence="1" id="KW-0812">Transmembrane</keyword>
<dbReference type="EMBL" id="PCXQ01000005">
    <property type="protein sequence ID" value="PJE50774.1"/>
    <property type="molecule type" value="Genomic_DNA"/>
</dbReference>
<evidence type="ECO:0000313" key="2">
    <source>
        <dbReference type="EMBL" id="PJE50774.1"/>
    </source>
</evidence>
<accession>A0A2J0Q741</accession>
<protein>
    <submittedName>
        <fullName evidence="2">Uncharacterized protein</fullName>
    </submittedName>
</protein>
<sequence>MKFYTKYNSGLATLEIVIALGIITLAIAALILISFGNQTIATENEINNDALYRTRNLVENGRAEIKNNFYADINATSSEDIFNKSITALDINVCKRRVIGTVNWETEASRSQHIEIKTDVISINEAEALDGDCGSDNPPISEWWYPNTFKDYDLKTIDPPSERSSNAGVPATSIDIIKKNSSRYAILTTAHNSENDLWLININDPLNAFVAGSVETTERGLNTADATQDLAFALSRGSWDTQPSELHIIDISSVVPPYSVATKSLDILGIDQENNPNANSIYYYDGKVYVGTHKTGGKEFQIFSGIAPYSKIAELEITHNINSIIVRGDYAYFATSDDTGEFMAVNINPASPDYMIHPDITGMKYDTTKDFDAISLYLLGNKAYLGRDGGNYNNTDARNFVILDISDLNNIAELGSKFIPSNAGPNKAVEVLDLFVVGDFAFISTDDDNFEFQVYRVGDPSDIYNCDELDDPQYPDNCGKYNFPAKMVDLEFDDNLIYSAVESNATFRVIFDDLSQY</sequence>
<evidence type="ECO:0000256" key="1">
    <source>
        <dbReference type="SAM" id="Phobius"/>
    </source>
</evidence>
<organism evidence="2 3">
    <name type="scientific">Candidatus Yanofskybacteria bacterium CG10_big_fil_rev_8_21_14_0_10_36_16</name>
    <dbReference type="NCBI Taxonomy" id="1975096"/>
    <lineage>
        <taxon>Bacteria</taxon>
        <taxon>Candidatus Yanofskyibacteriota</taxon>
    </lineage>
</organism>
<feature type="transmembrane region" description="Helical" evidence="1">
    <location>
        <begin position="12"/>
        <end position="35"/>
    </location>
</feature>
<proteinExistence type="predicted"/>
<name>A0A2J0Q741_9BACT</name>
<dbReference type="Proteomes" id="UP000228496">
    <property type="component" value="Unassembled WGS sequence"/>
</dbReference>
<keyword evidence="1" id="KW-0472">Membrane</keyword>
<reference evidence="2 3" key="1">
    <citation type="submission" date="2017-09" db="EMBL/GenBank/DDBJ databases">
        <title>Depth-based differentiation of microbial function through sediment-hosted aquifers and enrichment of novel symbionts in the deep terrestrial subsurface.</title>
        <authorList>
            <person name="Probst A.J."/>
            <person name="Ladd B."/>
            <person name="Jarett J.K."/>
            <person name="Geller-Mcgrath D.E."/>
            <person name="Sieber C.M."/>
            <person name="Emerson J.B."/>
            <person name="Anantharaman K."/>
            <person name="Thomas B.C."/>
            <person name="Malmstrom R."/>
            <person name="Stieglmeier M."/>
            <person name="Klingl A."/>
            <person name="Woyke T."/>
            <person name="Ryan C.M."/>
            <person name="Banfield J.F."/>
        </authorList>
    </citation>
    <scope>NUCLEOTIDE SEQUENCE [LARGE SCALE GENOMIC DNA]</scope>
    <source>
        <strain evidence="2">CG10_big_fil_rev_8_21_14_0_10_36_16</strain>
    </source>
</reference>
<dbReference type="AlphaFoldDB" id="A0A2J0Q741"/>
<comment type="caution">
    <text evidence="2">The sequence shown here is derived from an EMBL/GenBank/DDBJ whole genome shotgun (WGS) entry which is preliminary data.</text>
</comment>
<evidence type="ECO:0000313" key="3">
    <source>
        <dbReference type="Proteomes" id="UP000228496"/>
    </source>
</evidence>
<gene>
    <name evidence="2" type="ORF">COV29_03530</name>
</gene>